<evidence type="ECO:0000256" key="10">
    <source>
        <dbReference type="RuleBase" id="RU362081"/>
    </source>
</evidence>
<comment type="similarity">
    <text evidence="2 10">Belongs to the cation transport ATPase (P-type) (TC 3.A.3) family. Type IB subfamily.</text>
</comment>
<feature type="transmembrane region" description="Helical" evidence="10">
    <location>
        <begin position="645"/>
        <end position="669"/>
    </location>
</feature>
<dbReference type="PANTHER" id="PTHR43520">
    <property type="entry name" value="ATP7, ISOFORM B"/>
    <property type="match status" value="1"/>
</dbReference>
<dbReference type="GO" id="GO:0055070">
    <property type="term" value="P:copper ion homeostasis"/>
    <property type="evidence" value="ECO:0007669"/>
    <property type="project" value="TreeGrafter"/>
</dbReference>
<feature type="domain" description="P-type ATPase A" evidence="11">
    <location>
        <begin position="186"/>
        <end position="284"/>
    </location>
</feature>
<evidence type="ECO:0000256" key="9">
    <source>
        <dbReference type="ARBA" id="ARBA00023136"/>
    </source>
</evidence>
<dbReference type="Proteomes" id="UP000230956">
    <property type="component" value="Unassembled WGS sequence"/>
</dbReference>
<feature type="transmembrane region" description="Helical" evidence="10">
    <location>
        <begin position="123"/>
        <end position="143"/>
    </location>
</feature>
<dbReference type="InterPro" id="IPR001757">
    <property type="entry name" value="P_typ_ATPase"/>
</dbReference>
<evidence type="ECO:0000256" key="4">
    <source>
        <dbReference type="ARBA" id="ARBA00022723"/>
    </source>
</evidence>
<organism evidence="12 13">
    <name type="scientific">Candidatus Aquicultor secundus</name>
    <dbReference type="NCBI Taxonomy" id="1973895"/>
    <lineage>
        <taxon>Bacteria</taxon>
        <taxon>Bacillati</taxon>
        <taxon>Actinomycetota</taxon>
        <taxon>Candidatus Aquicultoria</taxon>
        <taxon>Candidatus Aquicultorales</taxon>
        <taxon>Candidatus Aquicultoraceae</taxon>
        <taxon>Candidatus Aquicultor</taxon>
    </lineage>
</organism>
<keyword evidence="8 10" id="KW-1133">Transmembrane helix</keyword>
<feature type="transmembrane region" description="Helical" evidence="10">
    <location>
        <begin position="94"/>
        <end position="116"/>
    </location>
</feature>
<proteinExistence type="inferred from homology"/>
<dbReference type="Pfam" id="PF00702">
    <property type="entry name" value="Hydrolase"/>
    <property type="match status" value="1"/>
</dbReference>
<evidence type="ECO:0000256" key="2">
    <source>
        <dbReference type="ARBA" id="ARBA00006024"/>
    </source>
</evidence>
<dbReference type="InterPro" id="IPR036412">
    <property type="entry name" value="HAD-like_sf"/>
</dbReference>
<dbReference type="SUPFAM" id="SSF81665">
    <property type="entry name" value="Calcium ATPase, transmembrane domain M"/>
    <property type="match status" value="1"/>
</dbReference>
<dbReference type="NCBIfam" id="TIGR01525">
    <property type="entry name" value="ATPase-IB_hvy"/>
    <property type="match status" value="1"/>
</dbReference>
<dbReference type="PRINTS" id="PR00119">
    <property type="entry name" value="CATATPASE"/>
</dbReference>
<evidence type="ECO:0000256" key="7">
    <source>
        <dbReference type="ARBA" id="ARBA00022967"/>
    </source>
</evidence>
<dbReference type="InterPro" id="IPR059000">
    <property type="entry name" value="ATPase_P-type_domA"/>
</dbReference>
<feature type="transmembrane region" description="Helical" evidence="10">
    <location>
        <begin position="57"/>
        <end position="74"/>
    </location>
</feature>
<dbReference type="RefSeq" id="WP_286679074.1">
    <property type="nucleotide sequence ID" value="NZ_MNXI01000125.1"/>
</dbReference>
<comment type="subcellular location">
    <subcellularLocation>
        <location evidence="1">Cell membrane</location>
        <topology evidence="1">Multi-pass membrane protein</topology>
    </subcellularLocation>
</comment>
<dbReference type="Pfam" id="PF00122">
    <property type="entry name" value="E1-E2_ATPase"/>
    <property type="match status" value="1"/>
</dbReference>
<dbReference type="EMBL" id="PFNG01000214">
    <property type="protein sequence ID" value="PIZ36099.1"/>
    <property type="molecule type" value="Genomic_DNA"/>
</dbReference>
<feature type="transmembrane region" description="Helical" evidence="10">
    <location>
        <begin position="328"/>
        <end position="361"/>
    </location>
</feature>
<evidence type="ECO:0000313" key="12">
    <source>
        <dbReference type="EMBL" id="PIZ36099.1"/>
    </source>
</evidence>
<reference evidence="13" key="1">
    <citation type="submission" date="2017-09" db="EMBL/GenBank/DDBJ databases">
        <title>Depth-based differentiation of microbial function through sediment-hosted aquifers and enrichment of novel symbionts in the deep terrestrial subsurface.</title>
        <authorList>
            <person name="Probst A.J."/>
            <person name="Ladd B."/>
            <person name="Jarett J.K."/>
            <person name="Geller-Mcgrath D.E."/>
            <person name="Sieber C.M.K."/>
            <person name="Emerson J.B."/>
            <person name="Anantharaman K."/>
            <person name="Thomas B.C."/>
            <person name="Malmstrom R."/>
            <person name="Stieglmeier M."/>
            <person name="Klingl A."/>
            <person name="Woyke T."/>
            <person name="Ryan C.M."/>
            <person name="Banfield J.F."/>
        </authorList>
    </citation>
    <scope>NUCLEOTIDE SEQUENCE [LARGE SCALE GENOMIC DNA]</scope>
</reference>
<name>A0A2M7T620_9ACTN</name>
<gene>
    <name evidence="12" type="ORF">COY37_09105</name>
</gene>
<evidence type="ECO:0000256" key="8">
    <source>
        <dbReference type="ARBA" id="ARBA00022989"/>
    </source>
</evidence>
<dbReference type="Gene3D" id="3.40.50.1000">
    <property type="entry name" value="HAD superfamily/HAD-like"/>
    <property type="match status" value="1"/>
</dbReference>
<keyword evidence="4 10" id="KW-0479">Metal-binding</keyword>
<dbReference type="GO" id="GO:0043682">
    <property type="term" value="F:P-type divalent copper transporter activity"/>
    <property type="evidence" value="ECO:0007669"/>
    <property type="project" value="TreeGrafter"/>
</dbReference>
<dbReference type="GO" id="GO:0005524">
    <property type="term" value="F:ATP binding"/>
    <property type="evidence" value="ECO:0007669"/>
    <property type="project" value="UniProtKB-UniRule"/>
</dbReference>
<accession>A0A2M7T620</accession>
<dbReference type="NCBIfam" id="TIGR01511">
    <property type="entry name" value="ATPase-IB1_Cu"/>
    <property type="match status" value="1"/>
</dbReference>
<dbReference type="SUPFAM" id="SSF81653">
    <property type="entry name" value="Calcium ATPase, transduction domain A"/>
    <property type="match status" value="1"/>
</dbReference>
<keyword evidence="7" id="KW-1278">Translocase</keyword>
<dbReference type="Gene3D" id="2.70.150.10">
    <property type="entry name" value="Calcium-transporting ATPase, cytoplasmic transduction domain A"/>
    <property type="match status" value="1"/>
</dbReference>
<dbReference type="InterPro" id="IPR027256">
    <property type="entry name" value="P-typ_ATPase_IB"/>
</dbReference>
<evidence type="ECO:0000256" key="6">
    <source>
        <dbReference type="ARBA" id="ARBA00022840"/>
    </source>
</evidence>
<evidence type="ECO:0000256" key="5">
    <source>
        <dbReference type="ARBA" id="ARBA00022741"/>
    </source>
</evidence>
<dbReference type="InterPro" id="IPR023214">
    <property type="entry name" value="HAD_sf"/>
</dbReference>
<sequence length="705" mass="74983">MRNSTNERRAGAQAQPNIDYAAREEKNKVSPAWQSVYEFKTEYVVDMPEMARRFRNAFVVTLILALAIIVTSPANRPFIGFVVTPPIGENFLHLMLAAIAILYGGRFFYTSAWLALRRGATNAALLVTLAVLVAYAYGIVASFTIPGTIFFEIATVVLAVILVGHWMEILVWERITEPVQSLYNALPELANVVTDEGVETVPIQKVHAGDTIVIRAGDTIPADGIIVDGYGLLDESVVTGNPEPVEKDLKDDVLAATVNQVDEFTMKAIRAGDSTVISQMITVAENAQRTRAPLQQTMETVVSYFIPLVIIIATLAAVLWGFVGDKGLVFALIIALATLVVAGPDALALAVPTAILVGAGIGLRRGILIKNAAVLEKAAIIDTVVFGKTGCLTEGNPRVSDIYHVGKLTEAGFLRLAAGLEKGSKSDIARAIVAAAEEQVSIAIPTAEEHRQMPGYGTVGKIETRTILVGNKRLMAEKDINTVLVEQKADELAKQGKTIVYAAVDGKIEGIIGIYDPIRSSSAEAVKKLRDAGINVTLITDDNYTTAKAIADDVGIDKVYAEVPVAAKADIINELQHKGRHVAAVSASSNDASTLGQADIGIAFAFGANLASEPGQVVLIKNDPIDVVTTLELGKDVAAKIRWNLILAIAYNVVALPVAAGALYVVSGVVVRPEVAAVVVSLSTLAVMANSLQLRQARARSIAES</sequence>
<feature type="transmembrane region" description="Helical" evidence="10">
    <location>
        <begin position="149"/>
        <end position="172"/>
    </location>
</feature>
<dbReference type="GO" id="GO:0005886">
    <property type="term" value="C:plasma membrane"/>
    <property type="evidence" value="ECO:0007669"/>
    <property type="project" value="UniProtKB-SubCell"/>
</dbReference>
<dbReference type="InterPro" id="IPR023299">
    <property type="entry name" value="ATPase_P-typ_cyto_dom_N"/>
</dbReference>
<dbReference type="InterPro" id="IPR023298">
    <property type="entry name" value="ATPase_P-typ_TM_dom_sf"/>
</dbReference>
<dbReference type="InterPro" id="IPR008250">
    <property type="entry name" value="ATPase_P-typ_transduc_dom_A_sf"/>
</dbReference>
<evidence type="ECO:0000259" key="11">
    <source>
        <dbReference type="Pfam" id="PF00122"/>
    </source>
</evidence>
<dbReference type="GO" id="GO:0005507">
    <property type="term" value="F:copper ion binding"/>
    <property type="evidence" value="ECO:0007669"/>
    <property type="project" value="TreeGrafter"/>
</dbReference>
<evidence type="ECO:0000313" key="13">
    <source>
        <dbReference type="Proteomes" id="UP000230956"/>
    </source>
</evidence>
<keyword evidence="10" id="KW-1003">Cell membrane</keyword>
<dbReference type="Gene3D" id="3.40.1110.10">
    <property type="entry name" value="Calcium-transporting ATPase, cytoplasmic domain N"/>
    <property type="match status" value="1"/>
</dbReference>
<keyword evidence="9 10" id="KW-0472">Membrane</keyword>
<keyword evidence="3 10" id="KW-0812">Transmembrane</keyword>
<keyword evidence="5 10" id="KW-0547">Nucleotide-binding</keyword>
<comment type="caution">
    <text evidence="12">The sequence shown here is derived from an EMBL/GenBank/DDBJ whole genome shotgun (WGS) entry which is preliminary data.</text>
</comment>
<evidence type="ECO:0000256" key="1">
    <source>
        <dbReference type="ARBA" id="ARBA00004651"/>
    </source>
</evidence>
<evidence type="ECO:0000256" key="3">
    <source>
        <dbReference type="ARBA" id="ARBA00022692"/>
    </source>
</evidence>
<protein>
    <submittedName>
        <fullName evidence="12">Copper-translocating P-type ATPase</fullName>
    </submittedName>
</protein>
<dbReference type="GO" id="GO:0016887">
    <property type="term" value="F:ATP hydrolysis activity"/>
    <property type="evidence" value="ECO:0007669"/>
    <property type="project" value="InterPro"/>
</dbReference>
<dbReference type="PANTHER" id="PTHR43520:SF8">
    <property type="entry name" value="P-TYPE CU(+) TRANSPORTER"/>
    <property type="match status" value="1"/>
</dbReference>
<dbReference type="NCBIfam" id="TIGR01494">
    <property type="entry name" value="ATPase_P-type"/>
    <property type="match status" value="1"/>
</dbReference>
<feature type="transmembrane region" description="Helical" evidence="10">
    <location>
        <begin position="675"/>
        <end position="692"/>
    </location>
</feature>
<keyword evidence="6 10" id="KW-0067">ATP-binding</keyword>
<dbReference type="AlphaFoldDB" id="A0A2M7T620"/>
<feature type="transmembrane region" description="Helical" evidence="10">
    <location>
        <begin position="301"/>
        <end position="322"/>
    </location>
</feature>
<dbReference type="SUPFAM" id="SSF56784">
    <property type="entry name" value="HAD-like"/>
    <property type="match status" value="1"/>
</dbReference>